<evidence type="ECO:0000313" key="2">
    <source>
        <dbReference type="Proteomes" id="UP000198520"/>
    </source>
</evidence>
<proteinExistence type="predicted"/>
<dbReference type="Proteomes" id="UP000198520">
    <property type="component" value="Unassembled WGS sequence"/>
</dbReference>
<protein>
    <submittedName>
        <fullName evidence="1">Fe-S cluster assembly iron-binding protein IscA</fullName>
    </submittedName>
</protein>
<dbReference type="Gene3D" id="2.60.300.12">
    <property type="entry name" value="HesB-like domain"/>
    <property type="match status" value="1"/>
</dbReference>
<gene>
    <name evidence="1" type="ORF">SAMN04488035_2107</name>
</gene>
<keyword evidence="2" id="KW-1185">Reference proteome</keyword>
<organism evidence="1 2">
    <name type="scientific">Flavimobilis marinus</name>
    <dbReference type="NCBI Taxonomy" id="285351"/>
    <lineage>
        <taxon>Bacteria</taxon>
        <taxon>Bacillati</taxon>
        <taxon>Actinomycetota</taxon>
        <taxon>Actinomycetes</taxon>
        <taxon>Micrococcales</taxon>
        <taxon>Jonesiaceae</taxon>
        <taxon>Flavimobilis</taxon>
    </lineage>
</organism>
<sequence length="96" mass="9873">MLTLTDNARLTVEGLAAQAELPETGGLRIAQSEAQGGTYELSLVTAPQDDDQVIDTGAAKVFVEASTADVLATQSLDAELTEQGPGFMLAPQAPLG</sequence>
<dbReference type="SUPFAM" id="SSF89360">
    <property type="entry name" value="HesB-like domain"/>
    <property type="match status" value="1"/>
</dbReference>
<name>A0A1I2H2Z4_9MICO</name>
<evidence type="ECO:0000313" key="1">
    <source>
        <dbReference type="EMBL" id="SFF23061.1"/>
    </source>
</evidence>
<dbReference type="OrthoDB" id="4868950at2"/>
<dbReference type="EMBL" id="FONZ01000003">
    <property type="protein sequence ID" value="SFF23061.1"/>
    <property type="molecule type" value="Genomic_DNA"/>
</dbReference>
<dbReference type="AlphaFoldDB" id="A0A1I2H2Z4"/>
<dbReference type="RefSeq" id="WP_093378285.1">
    <property type="nucleotide sequence ID" value="NZ_BNAN01000003.1"/>
</dbReference>
<accession>A0A1I2H2Z4</accession>
<dbReference type="STRING" id="285351.SAMN04488035_2107"/>
<reference evidence="2" key="1">
    <citation type="submission" date="2016-10" db="EMBL/GenBank/DDBJ databases">
        <authorList>
            <person name="Varghese N."/>
            <person name="Submissions S."/>
        </authorList>
    </citation>
    <scope>NUCLEOTIDE SEQUENCE [LARGE SCALE GENOMIC DNA]</scope>
    <source>
        <strain evidence="2">DSM 19083</strain>
    </source>
</reference>
<dbReference type="InterPro" id="IPR035903">
    <property type="entry name" value="HesB-like_dom_sf"/>
</dbReference>